<keyword evidence="4" id="KW-0560">Oxidoreductase</keyword>
<evidence type="ECO:0000256" key="3">
    <source>
        <dbReference type="ARBA" id="ARBA00022827"/>
    </source>
</evidence>
<evidence type="ECO:0000256" key="1">
    <source>
        <dbReference type="ARBA" id="ARBA00001974"/>
    </source>
</evidence>
<name>A0A0F9GGA1_9ZZZZ</name>
<dbReference type="Pfam" id="PF00890">
    <property type="entry name" value="FAD_binding_2"/>
    <property type="match status" value="1"/>
</dbReference>
<keyword evidence="2" id="KW-0285">Flavoprotein</keyword>
<gene>
    <name evidence="6" type="ORF">LCGC14_2187300</name>
</gene>
<sequence>MASADIAAPPSDFDFDVETLIIGAGACGMVAALAAHEAGQDVLLVEADAVPTGSTALSAGLIPAADTLFQRAAGIDDTPALFAADIQAKAHGENDPALVSAMAENAAPVLDWLAQKHGLPFSVVTDFDYPGHSRRRMHGLPGRSGQELINALRARIEALEIPLICKRRANRLYTKGSRIYGAQVTLPDASTETIGCTRLILACNGFGGNRGMVAEYMSEIGEAVWFGHDGNRGEAIIWGLALGAETRHLGAYQGHGNVAQPHGILITWATITEGGVQVNSEGHRFWNEAQGYSEAARAVLAQQDGVAWVIFDSRIAAIARQFEDFKTAEKQGAVILGDSLEDIAERTGLPICALQQTIANIPTDGSDIFGRVWGTTHLNAPYCAVKVTGALFHTQGGLAIDPNTGLVRRNTGGTFENLHAAGGAACGVSGSGDSGYLSGNGLLAAVTLGYIAGAHCSRRKPES</sequence>
<dbReference type="Gene3D" id="3.90.700.10">
    <property type="entry name" value="Succinate dehydrogenase/fumarate reductase flavoprotein, catalytic domain"/>
    <property type="match status" value="1"/>
</dbReference>
<evidence type="ECO:0000256" key="4">
    <source>
        <dbReference type="ARBA" id="ARBA00023002"/>
    </source>
</evidence>
<reference evidence="6" key="1">
    <citation type="journal article" date="2015" name="Nature">
        <title>Complex archaea that bridge the gap between prokaryotes and eukaryotes.</title>
        <authorList>
            <person name="Spang A."/>
            <person name="Saw J.H."/>
            <person name="Jorgensen S.L."/>
            <person name="Zaremba-Niedzwiedzka K."/>
            <person name="Martijn J."/>
            <person name="Lind A.E."/>
            <person name="van Eijk R."/>
            <person name="Schleper C."/>
            <person name="Guy L."/>
            <person name="Ettema T.J."/>
        </authorList>
    </citation>
    <scope>NUCLEOTIDE SEQUENCE</scope>
</reference>
<protein>
    <recommendedName>
        <fullName evidence="5">FAD-dependent oxidoreductase 2 FAD-binding domain-containing protein</fullName>
    </recommendedName>
</protein>
<dbReference type="InterPro" id="IPR050315">
    <property type="entry name" value="FAD-oxidoreductase_2"/>
</dbReference>
<evidence type="ECO:0000313" key="6">
    <source>
        <dbReference type="EMBL" id="KKL62227.1"/>
    </source>
</evidence>
<dbReference type="AlphaFoldDB" id="A0A0F9GGA1"/>
<dbReference type="EMBL" id="LAZR01028558">
    <property type="protein sequence ID" value="KKL62227.1"/>
    <property type="molecule type" value="Genomic_DNA"/>
</dbReference>
<dbReference type="InterPro" id="IPR036188">
    <property type="entry name" value="FAD/NAD-bd_sf"/>
</dbReference>
<dbReference type="PANTHER" id="PTHR43400">
    <property type="entry name" value="FUMARATE REDUCTASE"/>
    <property type="match status" value="1"/>
</dbReference>
<proteinExistence type="predicted"/>
<keyword evidence="3" id="KW-0274">FAD</keyword>
<evidence type="ECO:0000256" key="2">
    <source>
        <dbReference type="ARBA" id="ARBA00022630"/>
    </source>
</evidence>
<dbReference type="SUPFAM" id="SSF56425">
    <property type="entry name" value="Succinate dehydrogenase/fumarate reductase flavoprotein, catalytic domain"/>
    <property type="match status" value="1"/>
</dbReference>
<dbReference type="SUPFAM" id="SSF51905">
    <property type="entry name" value="FAD/NAD(P)-binding domain"/>
    <property type="match status" value="1"/>
</dbReference>
<dbReference type="Gene3D" id="3.50.50.60">
    <property type="entry name" value="FAD/NAD(P)-binding domain"/>
    <property type="match status" value="1"/>
</dbReference>
<feature type="domain" description="FAD-dependent oxidoreductase 2 FAD-binding" evidence="5">
    <location>
        <begin position="19"/>
        <end position="429"/>
    </location>
</feature>
<comment type="cofactor">
    <cofactor evidence="1">
        <name>FAD</name>
        <dbReference type="ChEBI" id="CHEBI:57692"/>
    </cofactor>
</comment>
<dbReference type="PANTHER" id="PTHR43400:SF10">
    <property type="entry name" value="3-OXOSTEROID 1-DEHYDROGENASE"/>
    <property type="match status" value="1"/>
</dbReference>
<dbReference type="GO" id="GO:0016491">
    <property type="term" value="F:oxidoreductase activity"/>
    <property type="evidence" value="ECO:0007669"/>
    <property type="project" value="UniProtKB-KW"/>
</dbReference>
<accession>A0A0F9GGA1</accession>
<evidence type="ECO:0000259" key="5">
    <source>
        <dbReference type="Pfam" id="PF00890"/>
    </source>
</evidence>
<organism evidence="6">
    <name type="scientific">marine sediment metagenome</name>
    <dbReference type="NCBI Taxonomy" id="412755"/>
    <lineage>
        <taxon>unclassified sequences</taxon>
        <taxon>metagenomes</taxon>
        <taxon>ecological metagenomes</taxon>
    </lineage>
</organism>
<dbReference type="InterPro" id="IPR003953">
    <property type="entry name" value="FAD-dep_OxRdtase_2_FAD-bd"/>
</dbReference>
<dbReference type="InterPro" id="IPR027477">
    <property type="entry name" value="Succ_DH/fumarate_Rdtase_cat_sf"/>
</dbReference>
<comment type="caution">
    <text evidence="6">The sequence shown here is derived from an EMBL/GenBank/DDBJ whole genome shotgun (WGS) entry which is preliminary data.</text>
</comment>
<dbReference type="GO" id="GO:0008202">
    <property type="term" value="P:steroid metabolic process"/>
    <property type="evidence" value="ECO:0007669"/>
    <property type="project" value="UniProtKB-ARBA"/>
</dbReference>